<feature type="transmembrane region" description="Helical" evidence="1">
    <location>
        <begin position="12"/>
        <end position="28"/>
    </location>
</feature>
<gene>
    <name evidence="2" type="ORF">A8990_118110</name>
</gene>
<dbReference type="AlphaFoldDB" id="A0A3D9RVL8"/>
<keyword evidence="3" id="KW-1185">Reference proteome</keyword>
<comment type="caution">
    <text evidence="2">The sequence shown here is derived from an EMBL/GenBank/DDBJ whole genome shotgun (WGS) entry which is preliminary data.</text>
</comment>
<keyword evidence="1" id="KW-0812">Transmembrane</keyword>
<accession>A0A3D9RVL8</accession>
<name>A0A3D9RVL8_9BACL</name>
<evidence type="ECO:0000313" key="3">
    <source>
        <dbReference type="Proteomes" id="UP000256304"/>
    </source>
</evidence>
<protein>
    <submittedName>
        <fullName evidence="2">Uncharacterized protein</fullName>
    </submittedName>
</protein>
<dbReference type="Proteomes" id="UP000256304">
    <property type="component" value="Unassembled WGS sequence"/>
</dbReference>
<proteinExistence type="predicted"/>
<keyword evidence="1" id="KW-1133">Transmembrane helix</keyword>
<dbReference type="OrthoDB" id="2989950at2"/>
<keyword evidence="1" id="KW-0472">Membrane</keyword>
<reference evidence="2 3" key="1">
    <citation type="submission" date="2018-08" db="EMBL/GenBank/DDBJ databases">
        <title>Genomic Encyclopedia of Type Strains, Phase III (KMG-III): the genomes of soil and plant-associated and newly described type strains.</title>
        <authorList>
            <person name="Whitman W."/>
        </authorList>
    </citation>
    <scope>NUCLEOTIDE SEQUENCE [LARGE SCALE GENOMIC DNA]</scope>
    <source>
        <strain evidence="2 3">CGMCC 1.10966</strain>
    </source>
</reference>
<dbReference type="EMBL" id="QTTN01000018">
    <property type="protein sequence ID" value="REE81584.1"/>
    <property type="molecule type" value="Genomic_DNA"/>
</dbReference>
<dbReference type="RefSeq" id="WP_116190099.1">
    <property type="nucleotide sequence ID" value="NZ_QTTN01000018.1"/>
</dbReference>
<sequence length="178" mass="20467">MIEFLEKFEGIVGALLGVVVTLVVTHILKNVGRVKLFLVAQKVGISKETRTSYGEVKYIDTEKTEADLCEIDITLEIYNGTDVGKIFRDIKVCFYNKNNELKFSITPDDKTTEEQGRFWNKYDEALNINVPAKQICLLVLRKAIRFEKESEVLKLSESICIEMKNHNGKTYRLQIKQL</sequence>
<evidence type="ECO:0000313" key="2">
    <source>
        <dbReference type="EMBL" id="REE81584.1"/>
    </source>
</evidence>
<evidence type="ECO:0000256" key="1">
    <source>
        <dbReference type="SAM" id="Phobius"/>
    </source>
</evidence>
<organism evidence="2 3">
    <name type="scientific">Paenibacillus taihuensis</name>
    <dbReference type="NCBI Taxonomy" id="1156355"/>
    <lineage>
        <taxon>Bacteria</taxon>
        <taxon>Bacillati</taxon>
        <taxon>Bacillota</taxon>
        <taxon>Bacilli</taxon>
        <taxon>Bacillales</taxon>
        <taxon>Paenibacillaceae</taxon>
        <taxon>Paenibacillus</taxon>
    </lineage>
</organism>